<evidence type="ECO:0000313" key="4">
    <source>
        <dbReference type="Proteomes" id="UP001181693"/>
    </source>
</evidence>
<accession>A0AAV3A5N7</accession>
<reference evidence="3" key="1">
    <citation type="thesis" date="2020" institute="ProQuest LLC" country="789 East Eisenhower Parkway, Ann Arbor, MI, USA">
        <title>Comparative Genomics and Chromosome Evolution.</title>
        <authorList>
            <person name="Mudd A.B."/>
        </authorList>
    </citation>
    <scope>NUCLEOTIDE SEQUENCE</scope>
    <source>
        <strain evidence="3">1538</strain>
        <tissue evidence="3">Blood</tissue>
    </source>
</reference>
<keyword evidence="4" id="KW-1185">Reference proteome</keyword>
<dbReference type="EMBL" id="DYDO01000007">
    <property type="protein sequence ID" value="DBA20360.1"/>
    <property type="molecule type" value="Genomic_DNA"/>
</dbReference>
<evidence type="ECO:0000259" key="2">
    <source>
        <dbReference type="Pfam" id="PF24617"/>
    </source>
</evidence>
<dbReference type="GO" id="GO:0005884">
    <property type="term" value="C:actin filament"/>
    <property type="evidence" value="ECO:0007669"/>
    <property type="project" value="TreeGrafter"/>
</dbReference>
<dbReference type="GO" id="GO:0070830">
    <property type="term" value="P:bicellular tight junction assembly"/>
    <property type="evidence" value="ECO:0007669"/>
    <property type="project" value="TreeGrafter"/>
</dbReference>
<evidence type="ECO:0000313" key="3">
    <source>
        <dbReference type="EMBL" id="DBA20360.1"/>
    </source>
</evidence>
<dbReference type="GO" id="GO:0005912">
    <property type="term" value="C:adherens junction"/>
    <property type="evidence" value="ECO:0007669"/>
    <property type="project" value="TreeGrafter"/>
</dbReference>
<dbReference type="GO" id="GO:0003382">
    <property type="term" value="P:epithelial cell morphogenesis"/>
    <property type="evidence" value="ECO:0007669"/>
    <property type="project" value="TreeGrafter"/>
</dbReference>
<dbReference type="PANTHER" id="PTHR22546">
    <property type="entry name" value="PREMATURE OVARIAN FAILURE, 1B"/>
    <property type="match status" value="1"/>
</dbReference>
<dbReference type="AlphaFoldDB" id="A0AAV3A5N7"/>
<comment type="caution">
    <text evidence="3">The sequence shown here is derived from an EMBL/GenBank/DDBJ whole genome shotgun (WGS) entry which is preliminary data.</text>
</comment>
<dbReference type="Proteomes" id="UP001181693">
    <property type="component" value="Unassembled WGS sequence"/>
</dbReference>
<name>A0AAV3A5N7_PYXAD</name>
<proteinExistence type="predicted"/>
<dbReference type="InterPro" id="IPR056240">
    <property type="entry name" value="POF1B_HlH"/>
</dbReference>
<dbReference type="PANTHER" id="PTHR22546:SF0">
    <property type="entry name" value="PROTEIN POF1B"/>
    <property type="match status" value="1"/>
</dbReference>
<dbReference type="GO" id="GO:0007015">
    <property type="term" value="P:actin filament organization"/>
    <property type="evidence" value="ECO:0007669"/>
    <property type="project" value="TreeGrafter"/>
</dbReference>
<feature type="coiled-coil region" evidence="1">
    <location>
        <begin position="241"/>
        <end position="345"/>
    </location>
</feature>
<dbReference type="InterPro" id="IPR026186">
    <property type="entry name" value="POF1B"/>
</dbReference>
<feature type="coiled-coil region" evidence="1">
    <location>
        <begin position="374"/>
        <end position="436"/>
    </location>
</feature>
<keyword evidence="1" id="KW-0175">Coiled coil</keyword>
<evidence type="ECO:0000256" key="1">
    <source>
        <dbReference type="SAM" id="Coils"/>
    </source>
</evidence>
<protein>
    <recommendedName>
        <fullName evidence="2">POF1B helix-loop-helix domain-containing protein</fullName>
    </recommendedName>
</protein>
<dbReference type="GO" id="GO:0005923">
    <property type="term" value="C:bicellular tight junction"/>
    <property type="evidence" value="ECO:0007669"/>
    <property type="project" value="TreeGrafter"/>
</dbReference>
<gene>
    <name evidence="3" type="ORF">GDO54_017150</name>
</gene>
<dbReference type="GO" id="GO:0051015">
    <property type="term" value="F:actin filament binding"/>
    <property type="evidence" value="ECO:0007669"/>
    <property type="project" value="TreeGrafter"/>
</dbReference>
<organism evidence="3 4">
    <name type="scientific">Pyxicephalus adspersus</name>
    <name type="common">African bullfrog</name>
    <dbReference type="NCBI Taxonomy" id="30357"/>
    <lineage>
        <taxon>Eukaryota</taxon>
        <taxon>Metazoa</taxon>
        <taxon>Chordata</taxon>
        <taxon>Craniata</taxon>
        <taxon>Vertebrata</taxon>
        <taxon>Euteleostomi</taxon>
        <taxon>Amphibia</taxon>
        <taxon>Batrachia</taxon>
        <taxon>Anura</taxon>
        <taxon>Neobatrachia</taxon>
        <taxon>Ranoidea</taxon>
        <taxon>Pyxicephalidae</taxon>
        <taxon>Pyxicephalinae</taxon>
        <taxon>Pyxicephalus</taxon>
    </lineage>
</organism>
<feature type="domain" description="POF1B helix-loop-helix" evidence="2">
    <location>
        <begin position="201"/>
        <end position="241"/>
    </location>
</feature>
<sequence>MSTSSYWMSENGSASDKDNVFIERVRTYSPITKTVHQEVQSPGPYTQETVRRYVVQNPVQQEIQAPYTQGTVRRYIVQNPDQSYMKGVNYMPANSVIYEKTYRRLDGPDVDRTVQLVRGSSMSSINEQVIEQNNQSQVSIQSTENVVSDQNIQKVSVQTTEVRRRENSVSGPEQLDARYFGELLAELSRKNNDLYGCLLQHEDIESLIPKGVSELTKQQIRYLLQMRQTSDKSMKLVLATFSSLREELGHLQDDLNKLEIAKKSLERDLTFKDDQIREYEAILASLREKNRLQQQELKESQMKLRSLEETITSLRNADSDKDYRLKELEYAKNALQQENKTLRVQVSETVSNPMLQAKTDEISRHYKEMIESLREEKDKEIRTLRTQISKFQHDMTARQGSSSDLQMRLLELTSSLEERDAQIKRQQEELFRLRQQRDSKSVTQEVITRKYSTQYPILRLLNDYKETPGITGSQTFVIERRSDWKSVSTKAIYKRSK</sequence>
<dbReference type="Pfam" id="PF24617">
    <property type="entry name" value="POF1B_HlH"/>
    <property type="match status" value="1"/>
</dbReference>